<dbReference type="Proteomes" id="UP000631670">
    <property type="component" value="Unassembled WGS sequence"/>
</dbReference>
<proteinExistence type="predicted"/>
<protein>
    <submittedName>
        <fullName evidence="1">Uncharacterized protein</fullName>
    </submittedName>
</protein>
<organism evidence="1 2">
    <name type="scientific">Amycolatopsis lexingtonensis</name>
    <dbReference type="NCBI Taxonomy" id="218822"/>
    <lineage>
        <taxon>Bacteria</taxon>
        <taxon>Bacillati</taxon>
        <taxon>Actinomycetota</taxon>
        <taxon>Actinomycetes</taxon>
        <taxon>Pseudonocardiales</taxon>
        <taxon>Pseudonocardiaceae</taxon>
        <taxon>Amycolatopsis</taxon>
    </lineage>
</organism>
<sequence length="220" mass="24173">MDGERPVVRHPGVVLVALGERLAADLFVPPLAVFQALAPGVHEGVLDPPDPGGIIGVEVSVAEVGLVRFGVPVVVRPVFGPRRLLLGPVLGSRLVLLGRFGFCRVLFVRGRFGFCRVLGVLACRVAIGTRFLLAWSSFGLRCAVRFWLGLPLSGGVLSRRVLAGARFLPGRGRFLRALAWGRFRLHRALFVAGMRLVRGRRLLLARHPVHRPRRLERPTR</sequence>
<dbReference type="RefSeq" id="WP_249026920.1">
    <property type="nucleotide sequence ID" value="NZ_JADBEG010000001.1"/>
</dbReference>
<keyword evidence="2" id="KW-1185">Reference proteome</keyword>
<accession>A0ABR9I955</accession>
<dbReference type="EMBL" id="JADBEG010000001">
    <property type="protein sequence ID" value="MBE1499699.1"/>
    <property type="molecule type" value="Genomic_DNA"/>
</dbReference>
<comment type="caution">
    <text evidence="1">The sequence shown here is derived from an EMBL/GenBank/DDBJ whole genome shotgun (WGS) entry which is preliminary data.</text>
</comment>
<evidence type="ECO:0000313" key="2">
    <source>
        <dbReference type="Proteomes" id="UP000631670"/>
    </source>
</evidence>
<reference evidence="1 2" key="1">
    <citation type="submission" date="2020-10" db="EMBL/GenBank/DDBJ databases">
        <title>Sequencing the genomes of 1000 actinobacteria strains.</title>
        <authorList>
            <person name="Klenk H.-P."/>
        </authorList>
    </citation>
    <scope>NUCLEOTIDE SEQUENCE [LARGE SCALE GENOMIC DNA]</scope>
    <source>
        <strain evidence="1 2">DSM 44653</strain>
    </source>
</reference>
<gene>
    <name evidence="1" type="ORF">H4696_006799</name>
</gene>
<evidence type="ECO:0000313" key="1">
    <source>
        <dbReference type="EMBL" id="MBE1499699.1"/>
    </source>
</evidence>
<name>A0ABR9I955_9PSEU</name>